<proteinExistence type="predicted"/>
<protein>
    <recommendedName>
        <fullName evidence="3">Extracellular solute-binding protein (Family 3)</fullName>
    </recommendedName>
</protein>
<dbReference type="AlphaFoldDB" id="A0A4R6TVM0"/>
<evidence type="ECO:0008006" key="3">
    <source>
        <dbReference type="Google" id="ProtNLM"/>
    </source>
</evidence>
<evidence type="ECO:0000313" key="1">
    <source>
        <dbReference type="EMBL" id="TDQ37850.1"/>
    </source>
</evidence>
<gene>
    <name evidence="1" type="ORF">DFQ45_10676</name>
</gene>
<evidence type="ECO:0000313" key="2">
    <source>
        <dbReference type="Proteomes" id="UP000294575"/>
    </source>
</evidence>
<dbReference type="RefSeq" id="WP_206167946.1">
    <property type="nucleotide sequence ID" value="NZ_LNJZ01000003.1"/>
</dbReference>
<keyword evidence="2" id="KW-1185">Reference proteome</keyword>
<sequence length="301" mass="34138">MSHSGIFCSLRTLLPFRSLPGLLLLIALAPAQAAPVRLVVQNEAHLAHARALVLAAFEAGGLEVQPDDAPIGNERRVQSLMDSRQIHVSMIPASAERLQLVKEGKLLMIPVPLDRGLLGYRIGLTVNSRRDAMAQVRTSADLKNIIIGQGEGWSDLDIYHHAGIPTHEIKDWTQDVFARQIDAGVMDLYPVGLVETFNYFLDHYRQLYAEVTLEPYLIIRYPWFRFVWVTADLPHVHAVLERGFERLIESGEFLRIWEQHRQAPSEAMLAGRTIIDLANPYYSLEVIPAHWRHLLIRPLQK</sequence>
<dbReference type="SUPFAM" id="SSF53850">
    <property type="entry name" value="Periplasmic binding protein-like II"/>
    <property type="match status" value="1"/>
</dbReference>
<organism evidence="1 2">
    <name type="scientific">Thiopseudomonas denitrificans</name>
    <dbReference type="NCBI Taxonomy" id="1501432"/>
    <lineage>
        <taxon>Bacteria</taxon>
        <taxon>Pseudomonadati</taxon>
        <taxon>Pseudomonadota</taxon>
        <taxon>Gammaproteobacteria</taxon>
        <taxon>Pseudomonadales</taxon>
        <taxon>Pseudomonadaceae</taxon>
        <taxon>Thiopseudomonas</taxon>
    </lineage>
</organism>
<dbReference type="Proteomes" id="UP000294575">
    <property type="component" value="Unassembled WGS sequence"/>
</dbReference>
<name>A0A4R6TVM0_9GAMM</name>
<reference evidence="1 2" key="1">
    <citation type="submission" date="2019-03" db="EMBL/GenBank/DDBJ databases">
        <title>Genomic Encyclopedia of Type Strains, Phase IV (KMG-IV): sequencing the most valuable type-strain genomes for metagenomic binning, comparative biology and taxonomic classification.</title>
        <authorList>
            <person name="Goeker M."/>
        </authorList>
    </citation>
    <scope>NUCLEOTIDE SEQUENCE [LARGE SCALE GENOMIC DNA]</scope>
    <source>
        <strain evidence="1 2">DSM 28679</strain>
    </source>
</reference>
<dbReference type="EMBL" id="SNYK01000006">
    <property type="protein sequence ID" value="TDQ37850.1"/>
    <property type="molecule type" value="Genomic_DNA"/>
</dbReference>
<comment type="caution">
    <text evidence="1">The sequence shown here is derived from an EMBL/GenBank/DDBJ whole genome shotgun (WGS) entry which is preliminary data.</text>
</comment>
<accession>A0A4R6TVM0</accession>